<accession>A0A5V1NQA1</accession>
<evidence type="ECO:0000313" key="2">
    <source>
        <dbReference type="EMBL" id="EBT2238077.1"/>
    </source>
</evidence>
<evidence type="ECO:0000313" key="1">
    <source>
        <dbReference type="EMBL" id="EAN6379214.1"/>
    </source>
</evidence>
<dbReference type="EMBL" id="AAGYBE010000005">
    <property type="protein sequence ID" value="EBT2238077.1"/>
    <property type="molecule type" value="Genomic_DNA"/>
</dbReference>
<comment type="caution">
    <text evidence="2">The sequence shown here is derived from an EMBL/GenBank/DDBJ whole genome shotgun (WGS) entry which is preliminary data.</text>
</comment>
<protein>
    <submittedName>
        <fullName evidence="2">Uncharacterized protein</fullName>
    </submittedName>
</protein>
<sequence length="81" mass="8904">MTNVQQGRNVADRKYGHKVRCERKAEYQVSFLFPGDSSFGIKEDHWQVNVTAAACISVVPAGKTRGGVSRGIIISLSPINR</sequence>
<organism evidence="2">
    <name type="scientific">Salmonella enterica</name>
    <name type="common">Salmonella choleraesuis</name>
    <dbReference type="NCBI Taxonomy" id="28901"/>
    <lineage>
        <taxon>Bacteria</taxon>
        <taxon>Pseudomonadati</taxon>
        <taxon>Pseudomonadota</taxon>
        <taxon>Gammaproteobacteria</taxon>
        <taxon>Enterobacterales</taxon>
        <taxon>Enterobacteriaceae</taxon>
        <taxon>Salmonella</taxon>
    </lineage>
</organism>
<name>A0A5V1NQA1_SALER</name>
<proteinExistence type="predicted"/>
<reference evidence="2" key="1">
    <citation type="submission" date="2018-07" db="EMBL/GenBank/DDBJ databases">
        <authorList>
            <consortium name="PulseNet: The National Subtyping Network for Foodborne Disease Surveillance"/>
            <person name="Tarr C.L."/>
            <person name="Trees E."/>
            <person name="Katz L.S."/>
            <person name="Carleton-Romer H.A."/>
            <person name="Stroika S."/>
            <person name="Kucerova Z."/>
            <person name="Roache K.F."/>
            <person name="Sabol A.L."/>
            <person name="Besser J."/>
            <person name="Gerner-Smidt P."/>
        </authorList>
    </citation>
    <scope>NUCLEOTIDE SEQUENCE</scope>
    <source>
        <strain evidence="2">2015AM-1025</strain>
        <strain evidence="1">PNUSAS061421</strain>
    </source>
</reference>
<gene>
    <name evidence="2" type="ORF">CJH89_13400</name>
    <name evidence="1" type="ORF">EJT97_11300</name>
</gene>
<dbReference type="EMBL" id="AACYTV010000022">
    <property type="protein sequence ID" value="EAN6379214.1"/>
    <property type="molecule type" value="Genomic_DNA"/>
</dbReference>
<dbReference type="AlphaFoldDB" id="A0A5V1NQA1"/>